<evidence type="ECO:0000256" key="10">
    <source>
        <dbReference type="SAM" id="Phobius"/>
    </source>
</evidence>
<organism evidence="12">
    <name type="scientific">Hydrogenobacter sp</name>
    <dbReference type="NCBI Taxonomy" id="2152829"/>
    <lineage>
        <taxon>Bacteria</taxon>
        <taxon>Pseudomonadati</taxon>
        <taxon>Aquificota</taxon>
        <taxon>Aquificia</taxon>
        <taxon>Aquificales</taxon>
        <taxon>Aquificaceae</taxon>
        <taxon>Hydrogenobacter</taxon>
    </lineage>
</organism>
<keyword evidence="6" id="KW-0915">Sodium</keyword>
<keyword evidence="5 10" id="KW-1133">Transmembrane helix</keyword>
<feature type="transmembrane region" description="Helical" evidence="10">
    <location>
        <begin position="149"/>
        <end position="169"/>
    </location>
</feature>
<dbReference type="Gene3D" id="1.20.1530.20">
    <property type="match status" value="1"/>
</dbReference>
<dbReference type="PANTHER" id="PTHR43562:SF3">
    <property type="entry name" value="SODIUM ION_PROTON EXCHANGER (EUROFUNG)"/>
    <property type="match status" value="1"/>
</dbReference>
<evidence type="ECO:0000256" key="1">
    <source>
        <dbReference type="ARBA" id="ARBA00004141"/>
    </source>
</evidence>
<feature type="transmembrane region" description="Helical" evidence="10">
    <location>
        <begin position="310"/>
        <end position="332"/>
    </location>
</feature>
<dbReference type="GO" id="GO:1902600">
    <property type="term" value="P:proton transmembrane transport"/>
    <property type="evidence" value="ECO:0007669"/>
    <property type="project" value="InterPro"/>
</dbReference>
<evidence type="ECO:0000259" key="11">
    <source>
        <dbReference type="Pfam" id="PF00999"/>
    </source>
</evidence>
<gene>
    <name evidence="12" type="ORF">ENO47_06525</name>
</gene>
<dbReference type="PANTHER" id="PTHR43562">
    <property type="entry name" value="NAPA-TYPE SODIUM/HYDROGEN ANTIPORTER"/>
    <property type="match status" value="1"/>
</dbReference>
<feature type="transmembrane region" description="Helical" evidence="10">
    <location>
        <begin position="116"/>
        <end position="137"/>
    </location>
</feature>
<feature type="transmembrane region" description="Helical" evidence="10">
    <location>
        <begin position="6"/>
        <end position="25"/>
    </location>
</feature>
<name>A0A7C2Z3S3_9AQUI</name>
<keyword evidence="3" id="KW-0050">Antiport</keyword>
<dbReference type="GO" id="GO:0016020">
    <property type="term" value="C:membrane"/>
    <property type="evidence" value="ECO:0007669"/>
    <property type="project" value="UniProtKB-SubCell"/>
</dbReference>
<evidence type="ECO:0000256" key="6">
    <source>
        <dbReference type="ARBA" id="ARBA00023053"/>
    </source>
</evidence>
<keyword evidence="8 10" id="KW-0472">Membrane</keyword>
<feature type="transmembrane region" description="Helical" evidence="10">
    <location>
        <begin position="56"/>
        <end position="73"/>
    </location>
</feature>
<dbReference type="Pfam" id="PF00999">
    <property type="entry name" value="Na_H_Exchanger"/>
    <property type="match status" value="1"/>
</dbReference>
<evidence type="ECO:0000256" key="3">
    <source>
        <dbReference type="ARBA" id="ARBA00022449"/>
    </source>
</evidence>
<feature type="transmembrane region" description="Helical" evidence="10">
    <location>
        <begin position="85"/>
        <end position="110"/>
    </location>
</feature>
<dbReference type="InterPro" id="IPR006153">
    <property type="entry name" value="Cation/H_exchanger_TM"/>
</dbReference>
<dbReference type="AlphaFoldDB" id="A0A7C2Z3S3"/>
<comment type="caution">
    <text evidence="12">The sequence shown here is derived from an EMBL/GenBank/DDBJ whole genome shotgun (WGS) entry which is preliminary data.</text>
</comment>
<comment type="subcellular location">
    <subcellularLocation>
        <location evidence="1">Membrane</location>
        <topology evidence="1">Multi-pass membrane protein</topology>
    </subcellularLocation>
</comment>
<proteinExistence type="predicted"/>
<feature type="transmembrane region" description="Helical" evidence="10">
    <location>
        <begin position="219"/>
        <end position="237"/>
    </location>
</feature>
<feature type="transmembrane region" description="Helical" evidence="10">
    <location>
        <begin position="277"/>
        <end position="298"/>
    </location>
</feature>
<evidence type="ECO:0000256" key="9">
    <source>
        <dbReference type="ARBA" id="ARBA00023201"/>
    </source>
</evidence>
<evidence type="ECO:0000256" key="8">
    <source>
        <dbReference type="ARBA" id="ARBA00023136"/>
    </source>
</evidence>
<keyword evidence="2" id="KW-0813">Transport</keyword>
<dbReference type="GO" id="GO:0006814">
    <property type="term" value="P:sodium ion transport"/>
    <property type="evidence" value="ECO:0007669"/>
    <property type="project" value="UniProtKB-KW"/>
</dbReference>
<evidence type="ECO:0000256" key="7">
    <source>
        <dbReference type="ARBA" id="ARBA00023065"/>
    </source>
</evidence>
<evidence type="ECO:0000256" key="4">
    <source>
        <dbReference type="ARBA" id="ARBA00022692"/>
    </source>
</evidence>
<dbReference type="EMBL" id="DSFP01000056">
    <property type="protein sequence ID" value="HEW46303.1"/>
    <property type="molecule type" value="Genomic_DNA"/>
</dbReference>
<keyword evidence="7" id="KW-0406">Ion transport</keyword>
<feature type="domain" description="Cation/H+ exchanger transmembrane" evidence="11">
    <location>
        <begin position="12"/>
        <end position="394"/>
    </location>
</feature>
<reference evidence="12" key="1">
    <citation type="journal article" date="2020" name="mSystems">
        <title>Genome- and Community-Level Interaction Insights into Carbon Utilization and Element Cycling Functions of Hydrothermarchaeota in Hydrothermal Sediment.</title>
        <authorList>
            <person name="Zhou Z."/>
            <person name="Liu Y."/>
            <person name="Xu W."/>
            <person name="Pan J."/>
            <person name="Luo Z.H."/>
            <person name="Li M."/>
        </authorList>
    </citation>
    <scope>NUCLEOTIDE SEQUENCE [LARGE SCALE GENOMIC DNA]</scope>
    <source>
        <strain evidence="12">SpSt-132</strain>
    </source>
</reference>
<dbReference type="GO" id="GO:0015297">
    <property type="term" value="F:antiporter activity"/>
    <property type="evidence" value="ECO:0007669"/>
    <property type="project" value="UniProtKB-KW"/>
</dbReference>
<accession>A0A7C2Z3S3</accession>
<evidence type="ECO:0000256" key="2">
    <source>
        <dbReference type="ARBA" id="ARBA00022448"/>
    </source>
</evidence>
<protein>
    <submittedName>
        <fullName evidence="12">Cation:proton antiporter</fullName>
    </submittedName>
</protein>
<feature type="transmembrane region" description="Helical" evidence="10">
    <location>
        <begin position="181"/>
        <end position="207"/>
    </location>
</feature>
<feature type="transmembrane region" description="Helical" evidence="10">
    <location>
        <begin position="243"/>
        <end position="265"/>
    </location>
</feature>
<feature type="transmembrane region" description="Helical" evidence="10">
    <location>
        <begin position="32"/>
        <end position="50"/>
    </location>
</feature>
<keyword evidence="9" id="KW-0739">Sodium transport</keyword>
<feature type="transmembrane region" description="Helical" evidence="10">
    <location>
        <begin position="369"/>
        <end position="389"/>
    </location>
</feature>
<sequence length="395" mass="43127">MELNSIFLYLAIILFLARIIGDTFGRFGLPPVLGEILVGVILGKSALGIIEPNEVLRLLAEIGVILLLFHIGLEADINQLKKVGLSAFVVAFVGAFTPMLLGTLASYYLLGLSLTTSLFLGGTLTATSIGITVRVLDDLGKMKERFAQIVLGAAVLDDIFGVIVLAGLYEFSKEGVVHFDALTMLVLYITTFFILSPILAQILARVIKILSQKLKTEDFIPPTIIALVFLFAFLAHEVGSPEILGAFTAGLALSRRFALPFAMFLKTDESMAHKIEHTITPLVWVLTPIFFVYVGLQLNLKAIDLTSQKFWMLSLLILIIAVVGKVISGFFVRGSMKEKLLIGFSMLPRGEVGLIFAEFGRQIGLYDDLLYAVVIFVVAITTLMAPIVLKMLARA</sequence>
<evidence type="ECO:0000313" key="12">
    <source>
        <dbReference type="EMBL" id="HEW46303.1"/>
    </source>
</evidence>
<keyword evidence="4 10" id="KW-0812">Transmembrane</keyword>
<dbReference type="InterPro" id="IPR038770">
    <property type="entry name" value="Na+/solute_symporter_sf"/>
</dbReference>
<evidence type="ECO:0000256" key="5">
    <source>
        <dbReference type="ARBA" id="ARBA00022989"/>
    </source>
</evidence>